<dbReference type="EMBL" id="JAVRHK010000021">
    <property type="protein sequence ID" value="MDT0678423.1"/>
    <property type="molecule type" value="Genomic_DNA"/>
</dbReference>
<sequence>MSTTISYFKYFIPISFFLSCLSMKAQENFSLLAEPEISLNLNTPNRWSFNFAAANRDLLYADESGVFEAQFIDLTHFSSYEVGFYSKMSLGIRYRFREIFNEDVTDELRLIQQYGHSRKYNKLKLAHRARLEERFRENTTFRTRYEFSVESPLSGLRLDRNEFFVVADTEALWSFGKFEKPSFEQRLGLSIGNQIGENTKASIGLQFRYDDYTNNPSSELFIQTGISISL</sequence>
<dbReference type="Pfam" id="PF10677">
    <property type="entry name" value="DUF2490"/>
    <property type="match status" value="1"/>
</dbReference>
<evidence type="ECO:0000313" key="3">
    <source>
        <dbReference type="Proteomes" id="UP001262582"/>
    </source>
</evidence>
<accession>A0ABU3DBS8</accession>
<evidence type="ECO:0000256" key="1">
    <source>
        <dbReference type="SAM" id="SignalP"/>
    </source>
</evidence>
<protein>
    <submittedName>
        <fullName evidence="2">DUF2490 domain-containing protein</fullName>
    </submittedName>
</protein>
<proteinExistence type="predicted"/>
<organism evidence="2 3">
    <name type="scientific">Autumnicola musiva</name>
    <dbReference type="NCBI Taxonomy" id="3075589"/>
    <lineage>
        <taxon>Bacteria</taxon>
        <taxon>Pseudomonadati</taxon>
        <taxon>Bacteroidota</taxon>
        <taxon>Flavobacteriia</taxon>
        <taxon>Flavobacteriales</taxon>
        <taxon>Flavobacteriaceae</taxon>
        <taxon>Autumnicola</taxon>
    </lineage>
</organism>
<gene>
    <name evidence="2" type="ORF">RM539_17715</name>
</gene>
<evidence type="ECO:0000313" key="2">
    <source>
        <dbReference type="EMBL" id="MDT0678423.1"/>
    </source>
</evidence>
<feature type="chain" id="PRO_5045294708" evidence="1">
    <location>
        <begin position="26"/>
        <end position="230"/>
    </location>
</feature>
<dbReference type="RefSeq" id="WP_311504758.1">
    <property type="nucleotide sequence ID" value="NZ_JAVRHK010000021.1"/>
</dbReference>
<keyword evidence="3" id="KW-1185">Reference proteome</keyword>
<name>A0ABU3DBS8_9FLAO</name>
<reference evidence="2 3" key="1">
    <citation type="submission" date="2023-09" db="EMBL/GenBank/DDBJ databases">
        <authorList>
            <person name="Rey-Velasco X."/>
        </authorList>
    </citation>
    <scope>NUCLEOTIDE SEQUENCE [LARGE SCALE GENOMIC DNA]</scope>
    <source>
        <strain evidence="2 3">F117</strain>
    </source>
</reference>
<keyword evidence="1" id="KW-0732">Signal</keyword>
<dbReference type="Proteomes" id="UP001262582">
    <property type="component" value="Unassembled WGS sequence"/>
</dbReference>
<comment type="caution">
    <text evidence="2">The sequence shown here is derived from an EMBL/GenBank/DDBJ whole genome shotgun (WGS) entry which is preliminary data.</text>
</comment>
<dbReference type="InterPro" id="IPR019619">
    <property type="entry name" value="DUF2490"/>
</dbReference>
<feature type="signal peptide" evidence="1">
    <location>
        <begin position="1"/>
        <end position="25"/>
    </location>
</feature>